<sequence length="105" mass="11618">MSPARSWLAGPKQPTMCSAKRELTENRDVDDLVPQMQQPLAERNAVRPVILTLADRRSPTLFHRKGNSKIKGCASPSSTPPTWRPSHELVSGDGIQSQQTETKRG</sequence>
<reference evidence="2" key="1">
    <citation type="submission" date="2018-11" db="EMBL/GenBank/DDBJ databases">
        <authorList>
            <consortium name="Pathogen Informatics"/>
        </authorList>
    </citation>
    <scope>NUCLEOTIDE SEQUENCE</scope>
</reference>
<comment type="caution">
    <text evidence="2">The sequence shown here is derived from an EMBL/GenBank/DDBJ whole genome shotgun (WGS) entry which is preliminary data.</text>
</comment>
<feature type="region of interest" description="Disordered" evidence="1">
    <location>
        <begin position="63"/>
        <end position="105"/>
    </location>
</feature>
<gene>
    <name evidence="2" type="ORF">PXEA_LOCUS32137</name>
</gene>
<dbReference type="AlphaFoldDB" id="A0A3S5FGK2"/>
<accession>A0A3S5FGK2</accession>
<evidence type="ECO:0000313" key="3">
    <source>
        <dbReference type="Proteomes" id="UP000784294"/>
    </source>
</evidence>
<organism evidence="2 3">
    <name type="scientific">Protopolystoma xenopodis</name>
    <dbReference type="NCBI Taxonomy" id="117903"/>
    <lineage>
        <taxon>Eukaryota</taxon>
        <taxon>Metazoa</taxon>
        <taxon>Spiralia</taxon>
        <taxon>Lophotrochozoa</taxon>
        <taxon>Platyhelminthes</taxon>
        <taxon>Monogenea</taxon>
        <taxon>Polyopisthocotylea</taxon>
        <taxon>Polystomatidea</taxon>
        <taxon>Polystomatidae</taxon>
        <taxon>Protopolystoma</taxon>
    </lineage>
</organism>
<evidence type="ECO:0000313" key="2">
    <source>
        <dbReference type="EMBL" id="VEL38697.1"/>
    </source>
</evidence>
<evidence type="ECO:0000256" key="1">
    <source>
        <dbReference type="SAM" id="MobiDB-lite"/>
    </source>
</evidence>
<name>A0A3S5FGK2_9PLAT</name>
<feature type="compositionally biased region" description="Polar residues" evidence="1">
    <location>
        <begin position="94"/>
        <end position="105"/>
    </location>
</feature>
<proteinExistence type="predicted"/>
<protein>
    <submittedName>
        <fullName evidence="2">Uncharacterized protein</fullName>
    </submittedName>
</protein>
<keyword evidence="3" id="KW-1185">Reference proteome</keyword>
<dbReference type="Proteomes" id="UP000784294">
    <property type="component" value="Unassembled WGS sequence"/>
</dbReference>
<dbReference type="EMBL" id="CAAALY010258682">
    <property type="protein sequence ID" value="VEL38697.1"/>
    <property type="molecule type" value="Genomic_DNA"/>
</dbReference>